<keyword evidence="3" id="KW-1185">Reference proteome</keyword>
<proteinExistence type="predicted"/>
<evidence type="ECO:0008006" key="4">
    <source>
        <dbReference type="Google" id="ProtNLM"/>
    </source>
</evidence>
<accession>A0AAN9UK88</accession>
<sequence length="302" mass="34128">MDPFSAIRAASAILSFVQFSWDLLSGAHEIYKSMNGDTVENAHISNVIRDLQEVTDGINCDNIGNSTHEKALKRLASECTDLSDELLGILKKLKRIDGNSKWSSFRAKWKSLWKREEIASIRERLSDLRSEMILRLTAIFGDQNSSIMTTLDELAQSQAHSSDARVEELKGVIEALKAALQTNQSLVHLAELQDIVEENGKAMLEQMTTLDEIKYGLDNLQHLTRVIPLEKKILEHIYYDSMYDRKEAIHDAAQGTYKWLLNDKYEEASDTSKYEKPPRTNKISERHGGASAVIPPPLRKNG</sequence>
<protein>
    <recommendedName>
        <fullName evidence="4">Fungal N-terminal domain-containing protein</fullName>
    </recommendedName>
</protein>
<feature type="compositionally biased region" description="Basic and acidic residues" evidence="1">
    <location>
        <begin position="267"/>
        <end position="288"/>
    </location>
</feature>
<comment type="caution">
    <text evidence="2">The sequence shown here is derived from an EMBL/GenBank/DDBJ whole genome shotgun (WGS) entry which is preliminary data.</text>
</comment>
<feature type="region of interest" description="Disordered" evidence="1">
    <location>
        <begin position="267"/>
        <end position="302"/>
    </location>
</feature>
<dbReference type="Proteomes" id="UP001320245">
    <property type="component" value="Unassembled WGS sequence"/>
</dbReference>
<reference evidence="2 3" key="1">
    <citation type="journal article" date="2023" name="PLoS ONE">
        <title>Cytospora paraplurivora sp. nov. isolated from orchards with fruit tree decline syndrome in Ontario, Canada.</title>
        <authorList>
            <person name="Ilyukhin E."/>
            <person name="Nguyen H.D.T."/>
            <person name="Castle A.J."/>
            <person name="Ellouze W."/>
        </authorList>
    </citation>
    <scope>NUCLEOTIDE SEQUENCE [LARGE SCALE GENOMIC DNA]</scope>
    <source>
        <strain evidence="2 3">FDS-564</strain>
    </source>
</reference>
<evidence type="ECO:0000313" key="3">
    <source>
        <dbReference type="Proteomes" id="UP001320245"/>
    </source>
</evidence>
<organism evidence="2 3">
    <name type="scientific">Cytospora paraplurivora</name>
    <dbReference type="NCBI Taxonomy" id="2898453"/>
    <lineage>
        <taxon>Eukaryota</taxon>
        <taxon>Fungi</taxon>
        <taxon>Dikarya</taxon>
        <taxon>Ascomycota</taxon>
        <taxon>Pezizomycotina</taxon>
        <taxon>Sordariomycetes</taxon>
        <taxon>Sordariomycetidae</taxon>
        <taxon>Diaporthales</taxon>
        <taxon>Cytosporaceae</taxon>
        <taxon>Cytospora</taxon>
    </lineage>
</organism>
<name>A0AAN9UK88_9PEZI</name>
<dbReference type="EMBL" id="JAJSPL020000007">
    <property type="protein sequence ID" value="KAK7745784.1"/>
    <property type="molecule type" value="Genomic_DNA"/>
</dbReference>
<gene>
    <name evidence="2" type="ORF">SLS53_002501</name>
</gene>
<evidence type="ECO:0000256" key="1">
    <source>
        <dbReference type="SAM" id="MobiDB-lite"/>
    </source>
</evidence>
<evidence type="ECO:0000313" key="2">
    <source>
        <dbReference type="EMBL" id="KAK7745784.1"/>
    </source>
</evidence>
<dbReference type="AlphaFoldDB" id="A0AAN9UK88"/>